<sequence>MKCSRQLVISALAVIVLSACSSSPAERRQAKDDFTYLDAKDFHQWKMPSGTELHYYPDFAVPTGQYQGEIGSKVDIRPPQQILELIPGARADMTSGDAVLWMVRQAEADKVWDTTLKALTAGKVPLVKQTDTSIETAWVRWVSKDEDSEIDARYQLSRVAANNRFGIKVSLVDWRQGGEQGKVSASQKDRYTAYMTNLITTRYDEDVRREELRKARALMKHIPVTMGSDRSGLPVIIARAPYEVFWQRLPELFGKLGMKIEDRNRSQGTVKVKYSELDEDFFTAHKLKPMDMTSGEYTLLLGDLGNRTSINVTNSKDKPVKEVWLEQLVPVLASVIDETAKAPAASDAEE</sequence>
<evidence type="ECO:0000256" key="1">
    <source>
        <dbReference type="ARBA" id="ARBA00022729"/>
    </source>
</evidence>
<dbReference type="EMBL" id="JAIWIU010000010">
    <property type="protein sequence ID" value="MCA2014881.1"/>
    <property type="molecule type" value="Genomic_DNA"/>
</dbReference>
<feature type="signal peptide" evidence="5">
    <location>
        <begin position="1"/>
        <end position="25"/>
    </location>
</feature>
<keyword evidence="1 4" id="KW-0732">Signal</keyword>
<comment type="similarity">
    <text evidence="4">Belongs to the BamC family.</text>
</comment>
<evidence type="ECO:0000256" key="5">
    <source>
        <dbReference type="SAM" id="SignalP"/>
    </source>
</evidence>
<dbReference type="InterPro" id="IPR010653">
    <property type="entry name" value="NlpB/DapX"/>
</dbReference>
<dbReference type="Gene3D" id="3.30.530.50">
    <property type="match status" value="1"/>
</dbReference>
<dbReference type="Pfam" id="PF06804">
    <property type="entry name" value="Lipoprotein_18"/>
    <property type="match status" value="1"/>
</dbReference>
<keyword evidence="4" id="KW-0449">Lipoprotein</keyword>
<feature type="chain" id="PRO_5046779571" description="Outer membrane protein assembly factor BamC" evidence="5">
    <location>
        <begin position="26"/>
        <end position="350"/>
    </location>
</feature>
<keyword evidence="3 4" id="KW-0998">Cell outer membrane</keyword>
<comment type="subunit">
    <text evidence="4">Part of the Bam complex.</text>
</comment>
<dbReference type="InterPro" id="IPR014524">
    <property type="entry name" value="BamC"/>
</dbReference>
<dbReference type="NCBIfam" id="NF008674">
    <property type="entry name" value="PRK11679.1"/>
    <property type="match status" value="1"/>
</dbReference>
<dbReference type="PROSITE" id="PS51257">
    <property type="entry name" value="PROKAR_LIPOPROTEIN"/>
    <property type="match status" value="1"/>
</dbReference>
<comment type="function">
    <text evidence="4">Part of the outer membrane protein assembly complex, which is involved in assembly and insertion of beta-barrel proteins into the outer membrane.</text>
</comment>
<keyword evidence="4" id="KW-0564">Palmitate</keyword>
<name>A0ABS7YGT0_9VIBR</name>
<dbReference type="HAMAP" id="MF_00924">
    <property type="entry name" value="OM_assembly_BamC"/>
    <property type="match status" value="1"/>
</dbReference>
<reference evidence="7" key="1">
    <citation type="submission" date="2023-07" db="EMBL/GenBank/DDBJ databases">
        <title>Molecular identification of indigenous halophilic bacteria isolated from red sea cost, biodegradation of synthetic dyes and assessment of degraded metabolite toxicity.</title>
        <authorList>
            <person name="Chaieb K."/>
            <person name="Altayb H.N."/>
        </authorList>
    </citation>
    <scope>NUCLEOTIDE SEQUENCE [LARGE SCALE GENOMIC DNA]</scope>
    <source>
        <strain evidence="7">K20</strain>
    </source>
</reference>
<dbReference type="RefSeq" id="WP_225249410.1">
    <property type="nucleotide sequence ID" value="NZ_CP152307.1"/>
</dbReference>
<keyword evidence="7" id="KW-1185">Reference proteome</keyword>
<comment type="caution">
    <text evidence="6">The sequence shown here is derived from an EMBL/GenBank/DDBJ whole genome shotgun (WGS) entry which is preliminary data.</text>
</comment>
<evidence type="ECO:0000256" key="3">
    <source>
        <dbReference type="ARBA" id="ARBA00023237"/>
    </source>
</evidence>
<evidence type="ECO:0000313" key="6">
    <source>
        <dbReference type="EMBL" id="MCA2014881.1"/>
    </source>
</evidence>
<protein>
    <recommendedName>
        <fullName evidence="4">Outer membrane protein assembly factor BamC</fullName>
    </recommendedName>
</protein>
<dbReference type="Proteomes" id="UP001199044">
    <property type="component" value="Unassembled WGS sequence"/>
</dbReference>
<accession>A0ABS7YGT0</accession>
<gene>
    <name evidence="4 6" type="primary">bamC</name>
    <name evidence="6" type="ORF">LDJ79_02085</name>
</gene>
<dbReference type="PIRSF" id="PIRSF026343">
    <property type="entry name" value="NlpB"/>
    <property type="match status" value="1"/>
</dbReference>
<comment type="subcellular location">
    <subcellularLocation>
        <location evidence="4">Cell outer membrane</location>
        <topology evidence="4">Lipid-anchor</topology>
    </subcellularLocation>
</comment>
<proteinExistence type="inferred from homology"/>
<evidence type="ECO:0000313" key="7">
    <source>
        <dbReference type="Proteomes" id="UP001199044"/>
    </source>
</evidence>
<organism evidence="6 7">
    <name type="scientific">Vibrio tritonius</name>
    <dbReference type="NCBI Taxonomy" id="1435069"/>
    <lineage>
        <taxon>Bacteria</taxon>
        <taxon>Pseudomonadati</taxon>
        <taxon>Pseudomonadota</taxon>
        <taxon>Gammaproteobacteria</taxon>
        <taxon>Vibrionales</taxon>
        <taxon>Vibrionaceae</taxon>
        <taxon>Vibrio</taxon>
    </lineage>
</organism>
<keyword evidence="2 4" id="KW-0472">Membrane</keyword>
<dbReference type="InterPro" id="IPR042268">
    <property type="entry name" value="BamC_C"/>
</dbReference>
<evidence type="ECO:0000256" key="4">
    <source>
        <dbReference type="HAMAP-Rule" id="MF_00924"/>
    </source>
</evidence>
<evidence type="ECO:0000256" key="2">
    <source>
        <dbReference type="ARBA" id="ARBA00023136"/>
    </source>
</evidence>
<dbReference type="Gene3D" id="3.30.310.170">
    <property type="entry name" value="Outer membrane protein assembly factor BamC"/>
    <property type="match status" value="1"/>
</dbReference>